<name>A0ACC1IYX7_9FUNG</name>
<keyword evidence="2" id="KW-1185">Reference proteome</keyword>
<comment type="caution">
    <text evidence="1">The sequence shown here is derived from an EMBL/GenBank/DDBJ whole genome shotgun (WGS) entry which is preliminary data.</text>
</comment>
<sequence length="88" mass="10270">LWILMCGYTGNEESKWTNIALAISDRVAFAVKMPDGSEMIQTVELEDQETDTREKRMVESLAELDNIYDQGVRQNLRLVWFGRQMQKQ</sequence>
<feature type="non-terminal residue" evidence="1">
    <location>
        <position position="1"/>
    </location>
</feature>
<accession>A0ACC1IYX7</accession>
<protein>
    <submittedName>
        <fullName evidence="1">Uncharacterized protein</fullName>
    </submittedName>
</protein>
<organism evidence="1 2">
    <name type="scientific">Linderina macrospora</name>
    <dbReference type="NCBI Taxonomy" id="4868"/>
    <lineage>
        <taxon>Eukaryota</taxon>
        <taxon>Fungi</taxon>
        <taxon>Fungi incertae sedis</taxon>
        <taxon>Zoopagomycota</taxon>
        <taxon>Kickxellomycotina</taxon>
        <taxon>Kickxellomycetes</taxon>
        <taxon>Kickxellales</taxon>
        <taxon>Kickxellaceae</taxon>
        <taxon>Linderina</taxon>
    </lineage>
</organism>
<proteinExistence type="predicted"/>
<dbReference type="Proteomes" id="UP001150603">
    <property type="component" value="Unassembled WGS sequence"/>
</dbReference>
<dbReference type="EMBL" id="JANBPW010006116">
    <property type="protein sequence ID" value="KAJ1931220.1"/>
    <property type="molecule type" value="Genomic_DNA"/>
</dbReference>
<gene>
    <name evidence="1" type="ORF">FBU59_006790</name>
</gene>
<reference evidence="1" key="1">
    <citation type="submission" date="2022-07" db="EMBL/GenBank/DDBJ databases">
        <title>Phylogenomic reconstructions and comparative analyses of Kickxellomycotina fungi.</title>
        <authorList>
            <person name="Reynolds N.K."/>
            <person name="Stajich J.E."/>
            <person name="Barry K."/>
            <person name="Grigoriev I.V."/>
            <person name="Crous P."/>
            <person name="Smith M.E."/>
        </authorList>
    </citation>
    <scope>NUCLEOTIDE SEQUENCE</scope>
    <source>
        <strain evidence="1">NRRL 5244</strain>
    </source>
</reference>
<evidence type="ECO:0000313" key="1">
    <source>
        <dbReference type="EMBL" id="KAJ1931220.1"/>
    </source>
</evidence>
<evidence type="ECO:0000313" key="2">
    <source>
        <dbReference type="Proteomes" id="UP001150603"/>
    </source>
</evidence>